<organism evidence="1">
    <name type="scientific">Anguilla anguilla</name>
    <name type="common">European freshwater eel</name>
    <name type="synonym">Muraena anguilla</name>
    <dbReference type="NCBI Taxonomy" id="7936"/>
    <lineage>
        <taxon>Eukaryota</taxon>
        <taxon>Metazoa</taxon>
        <taxon>Chordata</taxon>
        <taxon>Craniata</taxon>
        <taxon>Vertebrata</taxon>
        <taxon>Euteleostomi</taxon>
        <taxon>Actinopterygii</taxon>
        <taxon>Neopterygii</taxon>
        <taxon>Teleostei</taxon>
        <taxon>Anguilliformes</taxon>
        <taxon>Anguillidae</taxon>
        <taxon>Anguilla</taxon>
    </lineage>
</organism>
<dbReference type="EMBL" id="GBXM01091097">
    <property type="protein sequence ID" value="JAH17480.1"/>
    <property type="molecule type" value="Transcribed_RNA"/>
</dbReference>
<proteinExistence type="predicted"/>
<protein>
    <submittedName>
        <fullName evidence="1">Uncharacterized protein</fullName>
    </submittedName>
</protein>
<reference evidence="1" key="1">
    <citation type="submission" date="2014-11" db="EMBL/GenBank/DDBJ databases">
        <authorList>
            <person name="Amaro Gonzalez C."/>
        </authorList>
    </citation>
    <scope>NUCLEOTIDE SEQUENCE</scope>
</reference>
<name>A0A0E9QMG8_ANGAN</name>
<dbReference type="EMBL" id="GBXM01108897">
    <property type="protein sequence ID" value="JAG99679.1"/>
    <property type="molecule type" value="Transcribed_RNA"/>
</dbReference>
<reference evidence="1" key="2">
    <citation type="journal article" date="2015" name="Fish Shellfish Immunol.">
        <title>Early steps in the European eel (Anguilla anguilla)-Vibrio vulnificus interaction in the gills: Role of the RtxA13 toxin.</title>
        <authorList>
            <person name="Callol A."/>
            <person name="Pajuelo D."/>
            <person name="Ebbesson L."/>
            <person name="Teles M."/>
            <person name="MacKenzie S."/>
            <person name="Amaro C."/>
        </authorList>
    </citation>
    <scope>NUCLEOTIDE SEQUENCE</scope>
</reference>
<evidence type="ECO:0000313" key="1">
    <source>
        <dbReference type="EMBL" id="JAH17480.1"/>
    </source>
</evidence>
<sequence length="15" mass="1726">MHKAFKTVKQNSLHG</sequence>
<accession>A0A0E9QMG8</accession>